<dbReference type="Proteomes" id="UP001212821">
    <property type="component" value="Chromosome"/>
</dbReference>
<proteinExistence type="predicted"/>
<sequence>MVHFDPWPGNVFIRPGGAEQARITGLIDHERAFWGDPAAELVSLAFGGDTGPDSPLLTGCAGAGGSLDPGPALRHRVALYQLYLGLLLVVECAPRGYGEDHLAFCRRMLADAIARLRAMG</sequence>
<dbReference type="RefSeq" id="WP_270140196.1">
    <property type="nucleotide sequence ID" value="NZ_CP115450.1"/>
</dbReference>
<evidence type="ECO:0000313" key="3">
    <source>
        <dbReference type="Proteomes" id="UP001212821"/>
    </source>
</evidence>
<dbReference type="EMBL" id="CP115450">
    <property type="protein sequence ID" value="WBP84740.1"/>
    <property type="molecule type" value="Genomic_DNA"/>
</dbReference>
<dbReference type="SUPFAM" id="SSF56112">
    <property type="entry name" value="Protein kinase-like (PK-like)"/>
    <property type="match status" value="1"/>
</dbReference>
<gene>
    <name evidence="2" type="ORF">O1G21_02015</name>
</gene>
<keyword evidence="3" id="KW-1185">Reference proteome</keyword>
<dbReference type="InterPro" id="IPR011009">
    <property type="entry name" value="Kinase-like_dom_sf"/>
</dbReference>
<organism evidence="2 3">
    <name type="scientific">Kitasatospora cathayae</name>
    <dbReference type="NCBI Taxonomy" id="3004092"/>
    <lineage>
        <taxon>Bacteria</taxon>
        <taxon>Bacillati</taxon>
        <taxon>Actinomycetota</taxon>
        <taxon>Actinomycetes</taxon>
        <taxon>Kitasatosporales</taxon>
        <taxon>Streptomycetaceae</taxon>
        <taxon>Kitasatospora</taxon>
    </lineage>
</organism>
<accession>A0ABY7PWM4</accession>
<feature type="domain" description="Aminoglycoside phosphotransferase" evidence="1">
    <location>
        <begin position="2"/>
        <end position="72"/>
    </location>
</feature>
<dbReference type="Pfam" id="PF01636">
    <property type="entry name" value="APH"/>
    <property type="match status" value="1"/>
</dbReference>
<reference evidence="3" key="1">
    <citation type="submission" date="2022-12" db="EMBL/GenBank/DDBJ databases">
        <authorList>
            <person name="Mo P."/>
        </authorList>
    </citation>
    <scope>NUCLEOTIDE SEQUENCE [LARGE SCALE GENOMIC DNA]</scope>
    <source>
        <strain evidence="3">HUAS 3-15</strain>
    </source>
</reference>
<protein>
    <submittedName>
        <fullName evidence="2">Phosphotransferase</fullName>
    </submittedName>
</protein>
<dbReference type="Gene3D" id="3.90.1200.10">
    <property type="match status" value="1"/>
</dbReference>
<name>A0ABY7PWM4_9ACTN</name>
<dbReference type="InterPro" id="IPR002575">
    <property type="entry name" value="Aminoglycoside_PTrfase"/>
</dbReference>
<evidence type="ECO:0000259" key="1">
    <source>
        <dbReference type="Pfam" id="PF01636"/>
    </source>
</evidence>
<evidence type="ECO:0000313" key="2">
    <source>
        <dbReference type="EMBL" id="WBP84740.1"/>
    </source>
</evidence>